<feature type="compositionally biased region" description="Basic and acidic residues" evidence="2">
    <location>
        <begin position="305"/>
        <end position="316"/>
    </location>
</feature>
<dbReference type="Pfam" id="PF00568">
    <property type="entry name" value="WH1"/>
    <property type="match status" value="1"/>
</dbReference>
<dbReference type="VEuPathDB" id="FungiDB:PODANS_1_19360"/>
<dbReference type="CDD" id="cd01205">
    <property type="entry name" value="EVH1_WASP-like"/>
    <property type="match status" value="1"/>
</dbReference>
<gene>
    <name evidence="4" type="ORF">PODANS_1_19360</name>
</gene>
<dbReference type="SMART" id="SM00461">
    <property type="entry name" value="WH1"/>
    <property type="match status" value="1"/>
</dbReference>
<dbReference type="GO" id="GO:0071933">
    <property type="term" value="F:Arp2/3 complex binding"/>
    <property type="evidence" value="ECO:0007669"/>
    <property type="project" value="UniProtKB-ARBA"/>
</dbReference>
<reference evidence="4" key="2">
    <citation type="submission" date="2008-07" db="EMBL/GenBank/DDBJ databases">
        <authorList>
            <person name="Genoscope - CEA"/>
        </authorList>
    </citation>
    <scope>NUCLEOTIDE SEQUENCE</scope>
    <source>
        <strain evidence="4">S mat+</strain>
    </source>
</reference>
<evidence type="ECO:0000259" key="3">
    <source>
        <dbReference type="PROSITE" id="PS50229"/>
    </source>
</evidence>
<dbReference type="AlphaFoldDB" id="B2AUJ9"/>
<dbReference type="PROSITE" id="PS50229">
    <property type="entry name" value="WH1"/>
    <property type="match status" value="1"/>
</dbReference>
<dbReference type="SUPFAM" id="SSF50729">
    <property type="entry name" value="PH domain-like"/>
    <property type="match status" value="1"/>
</dbReference>
<dbReference type="InterPro" id="IPR000697">
    <property type="entry name" value="WH1/EVH1_dom"/>
</dbReference>
<feature type="region of interest" description="Disordered" evidence="2">
    <location>
        <begin position="249"/>
        <end position="349"/>
    </location>
</feature>
<protein>
    <submittedName>
        <fullName evidence="4">Podospora anserina S mat+ genomic DNA chromosome 1, supercontig 4</fullName>
    </submittedName>
</protein>
<dbReference type="KEGG" id="pan:PODANSg4434"/>
<feature type="compositionally biased region" description="Low complexity" evidence="2">
    <location>
        <begin position="281"/>
        <end position="294"/>
    </location>
</feature>
<feature type="compositionally biased region" description="Pro residues" evidence="2">
    <location>
        <begin position="255"/>
        <end position="264"/>
    </location>
</feature>
<evidence type="ECO:0000256" key="2">
    <source>
        <dbReference type="SAM" id="MobiDB-lite"/>
    </source>
</evidence>
<feature type="compositionally biased region" description="Low complexity" evidence="2">
    <location>
        <begin position="330"/>
        <end position="343"/>
    </location>
</feature>
<sequence>MPSILNDDDKETVKRHVPKQTNKIHAVAIARLYVAYPNRSKWTYTGLQGAVVLANDLVGNTYWLKMVDISPGNRGVIWDQELFDTWSYNQDRVFFHTFELEECLAGLSFVDEKEAKQFLKKMNDREKNASKATLKTPFGGSAQAAPHKHHHGLLGGLFGHRHSSAPTPPESPRAPAASTRDNRSGSVNGYNAPPVLAPAPSAFATLDAFDPLWREHFGDDLKAQGLTDDFIQDNQDFIIDFLKEQQASQASLPVSAPPPPPPPVNGSGAGVKAPPPPPPSRRASGGPPARSGPPALIKGGIKALKKVDRSQIRDRSGAQVPGNDTGPHGSGLPPAGVGAAAAGGAAGGGMADALALALEKRKNKVSKSDDEDDGDDWD</sequence>
<dbReference type="GO" id="GO:0003779">
    <property type="term" value="F:actin binding"/>
    <property type="evidence" value="ECO:0007669"/>
    <property type="project" value="UniProtKB-ARBA"/>
</dbReference>
<feature type="region of interest" description="Disordered" evidence="2">
    <location>
        <begin position="155"/>
        <end position="193"/>
    </location>
</feature>
<evidence type="ECO:0000313" key="4">
    <source>
        <dbReference type="EMBL" id="CAP68072.1"/>
    </source>
</evidence>
<dbReference type="InterPro" id="IPR033927">
    <property type="entry name" value="WASPfam_EVH1"/>
</dbReference>
<evidence type="ECO:0000256" key="1">
    <source>
        <dbReference type="ARBA" id="ARBA00022553"/>
    </source>
</evidence>
<dbReference type="RefSeq" id="XP_001907401.1">
    <property type="nucleotide sequence ID" value="XM_001907366.1"/>
</dbReference>
<keyword evidence="1" id="KW-0597">Phosphoprotein</keyword>
<dbReference type="Gene3D" id="2.30.29.30">
    <property type="entry name" value="Pleckstrin-homology domain (PH domain)/Phosphotyrosine-binding domain (PTB)"/>
    <property type="match status" value="1"/>
</dbReference>
<dbReference type="HOGENOM" id="CLU_015385_0_0_1"/>
<reference evidence="4" key="1">
    <citation type="journal article" date="2008" name="Genome Biol.">
        <title>The genome sequence of the model ascomycete fungus Podospora anserina.</title>
        <authorList>
            <person name="Espagne E."/>
            <person name="Lespinet O."/>
            <person name="Malagnac F."/>
            <person name="Da Silva C."/>
            <person name="Jaillon O."/>
            <person name="Porcel B.M."/>
            <person name="Couloux A."/>
            <person name="Aury J.-M."/>
            <person name="Segurens B."/>
            <person name="Poulain J."/>
            <person name="Anthouard V."/>
            <person name="Grossetete S."/>
            <person name="Khalili H."/>
            <person name="Coppin E."/>
            <person name="Dequard-Chablat M."/>
            <person name="Picard M."/>
            <person name="Contamine V."/>
            <person name="Arnaise S."/>
            <person name="Bourdais A."/>
            <person name="Berteaux-Lecellier V."/>
            <person name="Gautheret D."/>
            <person name="de Vries R.P."/>
            <person name="Battaglia E."/>
            <person name="Coutinho P.M."/>
            <person name="Danchin E.G.J."/>
            <person name="Henrissat B."/>
            <person name="El Khoury R."/>
            <person name="Sainsard-Chanet A."/>
            <person name="Boivin A."/>
            <person name="Pinan-Lucarre B."/>
            <person name="Sellem C.H."/>
            <person name="Debuchy R."/>
            <person name="Wincker P."/>
            <person name="Weissenbach J."/>
            <person name="Silar P."/>
        </authorList>
    </citation>
    <scope>NUCLEOTIDE SEQUENCE [LARGE SCALE GENOMIC DNA]</scope>
    <source>
        <strain evidence="4">S mat+</strain>
    </source>
</reference>
<dbReference type="GO" id="GO:0045010">
    <property type="term" value="P:actin nucleation"/>
    <property type="evidence" value="ECO:0007669"/>
    <property type="project" value="UniProtKB-ARBA"/>
</dbReference>
<dbReference type="GeneID" id="6191707"/>
<organism evidence="4">
    <name type="scientific">Podospora anserina (strain S / ATCC MYA-4624 / DSM 980 / FGSC 10383)</name>
    <name type="common">Pleurage anserina</name>
    <dbReference type="NCBI Taxonomy" id="515849"/>
    <lineage>
        <taxon>Eukaryota</taxon>
        <taxon>Fungi</taxon>
        <taxon>Dikarya</taxon>
        <taxon>Ascomycota</taxon>
        <taxon>Pezizomycotina</taxon>
        <taxon>Sordariomycetes</taxon>
        <taxon>Sordariomycetidae</taxon>
        <taxon>Sordariales</taxon>
        <taxon>Podosporaceae</taxon>
        <taxon>Podospora</taxon>
        <taxon>Podospora anserina</taxon>
    </lineage>
</organism>
<proteinExistence type="predicted"/>
<dbReference type="InterPro" id="IPR011993">
    <property type="entry name" value="PH-like_dom_sf"/>
</dbReference>
<dbReference type="OrthoDB" id="8963340at2759"/>
<feature type="domain" description="WH1" evidence="3">
    <location>
        <begin position="17"/>
        <end position="129"/>
    </location>
</feature>
<dbReference type="FunFam" id="2.30.29.30:FF:000281">
    <property type="entry name" value="Actin associated protein"/>
    <property type="match status" value="1"/>
</dbReference>
<name>B2AUJ9_PODAN</name>
<dbReference type="EMBL" id="CU633899">
    <property type="protein sequence ID" value="CAP68072.1"/>
    <property type="molecule type" value="Genomic_DNA"/>
</dbReference>
<accession>B2AUJ9</accession>
<dbReference type="GO" id="GO:0030479">
    <property type="term" value="C:actin cortical patch"/>
    <property type="evidence" value="ECO:0007669"/>
    <property type="project" value="UniProtKB-ARBA"/>
</dbReference>